<dbReference type="InterPro" id="IPR036661">
    <property type="entry name" value="Luciferase-like_sf"/>
</dbReference>
<protein>
    <submittedName>
        <fullName evidence="3">Putative F420-dependent picric acid reductase</fullName>
    </submittedName>
</protein>
<dbReference type="SUPFAM" id="SSF51679">
    <property type="entry name" value="Bacterial luciferase-like"/>
    <property type="match status" value="1"/>
</dbReference>
<evidence type="ECO:0000259" key="2">
    <source>
        <dbReference type="Pfam" id="PF00296"/>
    </source>
</evidence>
<dbReference type="InterPro" id="IPR011251">
    <property type="entry name" value="Luciferase-like_dom"/>
</dbReference>
<proteinExistence type="predicted"/>
<organism evidence="3">
    <name type="scientific">Rhodococcus opacus</name>
    <name type="common">Nocardia opaca</name>
    <dbReference type="NCBI Taxonomy" id="37919"/>
    <lineage>
        <taxon>Bacteria</taxon>
        <taxon>Bacillati</taxon>
        <taxon>Actinomycetota</taxon>
        <taxon>Actinomycetes</taxon>
        <taxon>Mycobacteriales</taxon>
        <taxon>Nocardiaceae</taxon>
        <taxon>Rhodococcus</taxon>
    </lineage>
</organism>
<dbReference type="Pfam" id="PF00296">
    <property type="entry name" value="Bac_luciferase"/>
    <property type="match status" value="1"/>
</dbReference>
<keyword evidence="1" id="KW-0560">Oxidoreductase</keyword>
<evidence type="ECO:0000256" key="1">
    <source>
        <dbReference type="ARBA" id="ARBA00023002"/>
    </source>
</evidence>
<feature type="domain" description="Luciferase-like" evidence="2">
    <location>
        <begin position="24"/>
        <end position="311"/>
    </location>
</feature>
<dbReference type="PANTHER" id="PTHR43244:SF1">
    <property type="entry name" value="5,10-METHYLENETETRAHYDROMETHANOPTERIN REDUCTASE"/>
    <property type="match status" value="1"/>
</dbReference>
<dbReference type="EMBL" id="GQ153939">
    <property type="protein sequence ID" value="ADD73473.1"/>
    <property type="molecule type" value="Genomic_DNA"/>
</dbReference>
<dbReference type="AlphaFoldDB" id="D6MJR7"/>
<evidence type="ECO:0000313" key="3">
    <source>
        <dbReference type="EMBL" id="ADD73473.1"/>
    </source>
</evidence>
<dbReference type="CDD" id="cd01097">
    <property type="entry name" value="Tetrahydromethanopterin_reductase"/>
    <property type="match status" value="1"/>
</dbReference>
<dbReference type="InterPro" id="IPR050564">
    <property type="entry name" value="F420-G6PD/mer"/>
</dbReference>
<accession>D6MJR7</accession>
<name>D6MJR7_RHOOP</name>
<sequence length="349" mass="36812">MIKGIQLHGWADGPQMVEVAEIAAGSFETVWLSDQLQSRGVAVLLGAIAARTGVGVGTAVTFPFGRNPLEMASSMATLEEFMPEGRRVTMGIGTGGGLVSALMPLQNPIDRVAKFIAMCLLLWQGPGIRMGDYPQISPALGLREDARASFSWTSKPDVRVLVAGAGPKVLEMAGELADGVICASNFPAHSLAAFRSGQFDAVSNLDALDRGRQRSRRGEFTRIYGVNLSVSADRDSACAAARRQATLIVSQQPPENLHRVGFEPSDYAATRAALKAGDGVDAAADLLPQEVADQLVVSGTPRDCIEGLAELLGYAEDAGFTEDYICAPVGPDPCEAVELLTSQVLPELA</sequence>
<dbReference type="PANTHER" id="PTHR43244">
    <property type="match status" value="1"/>
</dbReference>
<dbReference type="GO" id="GO:0016705">
    <property type="term" value="F:oxidoreductase activity, acting on paired donors, with incorporation or reduction of molecular oxygen"/>
    <property type="evidence" value="ECO:0007669"/>
    <property type="project" value="InterPro"/>
</dbReference>
<reference evidence="3" key="1">
    <citation type="journal article" date="2010" name="Environ. Sci. Technol.">
        <title>Degradation of 4-nitrophenol, 2-chloro-4-nitrophenol, and 2,4-dinitrophenol by Rhodococcus imtechensis strain RKJ300.</title>
        <authorList>
            <person name="Ghosh A."/>
            <person name="Khurana M."/>
            <person name="Chauhan A."/>
            <person name="Takeo M."/>
            <person name="Chakraborti A.K."/>
            <person name="Jain R.K."/>
        </authorList>
    </citation>
    <scope>NUCLEOTIDE SEQUENCE</scope>
    <source>
        <strain evidence="3">RKJ300</strain>
    </source>
</reference>
<dbReference type="Gene3D" id="3.20.20.30">
    <property type="entry name" value="Luciferase-like domain"/>
    <property type="match status" value="1"/>
</dbReference>